<dbReference type="InterPro" id="IPR036514">
    <property type="entry name" value="SGNH_hydro_sf"/>
</dbReference>
<dbReference type="Gene3D" id="3.40.50.1110">
    <property type="entry name" value="SGNH hydrolase"/>
    <property type="match status" value="1"/>
</dbReference>
<proteinExistence type="inferred from homology"/>
<dbReference type="InterPro" id="IPR050592">
    <property type="entry name" value="GDSL_lipolytic_enzyme"/>
</dbReference>
<keyword evidence="2" id="KW-0472">Membrane</keyword>
<accession>A0A7I4AQ71</accession>
<evidence type="ECO:0000256" key="2">
    <source>
        <dbReference type="SAM" id="Phobius"/>
    </source>
</evidence>
<dbReference type="Proteomes" id="UP000006727">
    <property type="component" value="Chromosome 13"/>
</dbReference>
<dbReference type="PANTHER" id="PTHR45642:SF95">
    <property type="entry name" value="GDSL-LIKE LIPASE_ACYLHYDROLASE FAMILY PROTEIN, EXPRESSED"/>
    <property type="match status" value="1"/>
</dbReference>
<feature type="transmembrane region" description="Helical" evidence="2">
    <location>
        <begin position="46"/>
        <end position="69"/>
    </location>
</feature>
<evidence type="ECO:0000313" key="3">
    <source>
        <dbReference type="EnsemblPlants" id="Pp3c13_9320V3.2"/>
    </source>
</evidence>
<dbReference type="InParanoid" id="A0A7I4AQ71"/>
<reference evidence="3 4" key="1">
    <citation type="journal article" date="2008" name="Science">
        <title>The Physcomitrella genome reveals evolutionary insights into the conquest of land by plants.</title>
        <authorList>
            <person name="Rensing S."/>
            <person name="Lang D."/>
            <person name="Zimmer A."/>
            <person name="Terry A."/>
            <person name="Salamov A."/>
            <person name="Shapiro H."/>
            <person name="Nishiyama T."/>
            <person name="Perroud P.-F."/>
            <person name="Lindquist E."/>
            <person name="Kamisugi Y."/>
            <person name="Tanahashi T."/>
            <person name="Sakakibara K."/>
            <person name="Fujita T."/>
            <person name="Oishi K."/>
            <person name="Shin-I T."/>
            <person name="Kuroki Y."/>
            <person name="Toyoda A."/>
            <person name="Suzuki Y."/>
            <person name="Hashimoto A."/>
            <person name="Yamaguchi K."/>
            <person name="Sugano A."/>
            <person name="Kohara Y."/>
            <person name="Fujiyama A."/>
            <person name="Anterola A."/>
            <person name="Aoki S."/>
            <person name="Ashton N."/>
            <person name="Barbazuk W.B."/>
            <person name="Barker E."/>
            <person name="Bennetzen J."/>
            <person name="Bezanilla M."/>
            <person name="Blankenship R."/>
            <person name="Cho S.H."/>
            <person name="Dutcher S."/>
            <person name="Estelle M."/>
            <person name="Fawcett J.A."/>
            <person name="Gundlach H."/>
            <person name="Hanada K."/>
            <person name="Heyl A."/>
            <person name="Hicks K.A."/>
            <person name="Hugh J."/>
            <person name="Lohr M."/>
            <person name="Mayer K."/>
            <person name="Melkozernov A."/>
            <person name="Murata T."/>
            <person name="Nelson D."/>
            <person name="Pils B."/>
            <person name="Prigge M."/>
            <person name="Reiss B."/>
            <person name="Renner T."/>
            <person name="Rombauts S."/>
            <person name="Rushton P."/>
            <person name="Sanderfoot A."/>
            <person name="Schween G."/>
            <person name="Shiu S.-H."/>
            <person name="Stueber K."/>
            <person name="Theodoulou F.L."/>
            <person name="Tu H."/>
            <person name="Van de Peer Y."/>
            <person name="Verrier P.J."/>
            <person name="Waters E."/>
            <person name="Wood A."/>
            <person name="Yang L."/>
            <person name="Cove D."/>
            <person name="Cuming A."/>
            <person name="Hasebe M."/>
            <person name="Lucas S."/>
            <person name="Mishler D.B."/>
            <person name="Reski R."/>
            <person name="Grigoriev I."/>
            <person name="Quatrano R.S."/>
            <person name="Boore J.L."/>
        </authorList>
    </citation>
    <scope>NUCLEOTIDE SEQUENCE [LARGE SCALE GENOMIC DNA]</scope>
    <source>
        <strain evidence="3 4">cv. Gransden 2004</strain>
    </source>
</reference>
<dbReference type="GO" id="GO:0016788">
    <property type="term" value="F:hydrolase activity, acting on ester bonds"/>
    <property type="evidence" value="ECO:0007669"/>
    <property type="project" value="InterPro"/>
</dbReference>
<evidence type="ECO:0000256" key="1">
    <source>
        <dbReference type="ARBA" id="ARBA00008668"/>
    </source>
</evidence>
<dbReference type="PANTHER" id="PTHR45642">
    <property type="entry name" value="GDSL ESTERASE/LIPASE EXL3"/>
    <property type="match status" value="1"/>
</dbReference>
<reference evidence="3" key="3">
    <citation type="submission" date="2020-12" db="UniProtKB">
        <authorList>
            <consortium name="EnsemblPlants"/>
        </authorList>
    </citation>
    <scope>IDENTIFICATION</scope>
</reference>
<dbReference type="AlphaFoldDB" id="A0A7I4AQ71"/>
<dbReference type="Gramene" id="Pp3c13_9320V3.2">
    <property type="protein sequence ID" value="Pp3c13_9320V3.2"/>
    <property type="gene ID" value="Pp3c13_9320"/>
</dbReference>
<dbReference type="EMBL" id="ABEU02000013">
    <property type="status" value="NOT_ANNOTATED_CDS"/>
    <property type="molecule type" value="Genomic_DNA"/>
</dbReference>
<sequence>MLSSRKYQPKVRPTVLGGLLMKSRAINTMFIPSSELHSVQKEMAKFFGAAIAISSLILFIGTVGILGMGRDHFMNSSKSVDYRDYITGVVIFGDSTVDVGNNNYLLTVVKSNFEPYGTKFEGGGAAGRFCDGQIAIDFITRKIGYPLPLPYLAPNAHGKAILTGINFASSASGWYDKTAEAFNVKGLTEQLLWYKNWKNEVVSLAGQEEGNHIISNALYVFSTGSNDWINNYYLSDDLMEQYTPETYTTFLISLARYHIQELYDLGGRNIAVLGLPPLGCLPSQITLNGKGNPGCVEDFNIVAKDFNDQLRALVAELKQTFRKGRVGYLDTYTILDKIVHNPESYGISETRIGCCGIGTIETAILCNKASVGTCPDAFPYVWWDSFHPTDHVYSLIAVDLFNQALPVFDALNTAIVSQLCCKRSRIMWSEHSQSHIRSPTHTMNGVVTIPRRQEFRGASQDDAYMTS</sequence>
<dbReference type="EnsemblPlants" id="Pp3c13_9320V3.2">
    <property type="protein sequence ID" value="Pp3c13_9320V3.2"/>
    <property type="gene ID" value="Pp3c13_9320"/>
</dbReference>
<organism evidence="3 4">
    <name type="scientific">Physcomitrium patens</name>
    <name type="common">Spreading-leaved earth moss</name>
    <name type="synonym">Physcomitrella patens</name>
    <dbReference type="NCBI Taxonomy" id="3218"/>
    <lineage>
        <taxon>Eukaryota</taxon>
        <taxon>Viridiplantae</taxon>
        <taxon>Streptophyta</taxon>
        <taxon>Embryophyta</taxon>
        <taxon>Bryophyta</taxon>
        <taxon>Bryophytina</taxon>
        <taxon>Bryopsida</taxon>
        <taxon>Funariidae</taxon>
        <taxon>Funariales</taxon>
        <taxon>Funariaceae</taxon>
        <taxon>Physcomitrium</taxon>
    </lineage>
</organism>
<dbReference type="Pfam" id="PF00657">
    <property type="entry name" value="Lipase_GDSL"/>
    <property type="match status" value="1"/>
</dbReference>
<dbReference type="CDD" id="cd01837">
    <property type="entry name" value="SGNH_plant_lipase_like"/>
    <property type="match status" value="1"/>
</dbReference>
<keyword evidence="2" id="KW-0812">Transmembrane</keyword>
<evidence type="ECO:0000313" key="4">
    <source>
        <dbReference type="Proteomes" id="UP000006727"/>
    </source>
</evidence>
<protein>
    <submittedName>
        <fullName evidence="3">Uncharacterized protein</fullName>
    </submittedName>
</protein>
<dbReference type="SUPFAM" id="SSF52266">
    <property type="entry name" value="SGNH hydrolase"/>
    <property type="match status" value="1"/>
</dbReference>
<comment type="similarity">
    <text evidence="1">Belongs to the 'GDSL' lipolytic enzyme family.</text>
</comment>
<dbReference type="InterPro" id="IPR001087">
    <property type="entry name" value="GDSL"/>
</dbReference>
<dbReference type="InterPro" id="IPR035669">
    <property type="entry name" value="SGNH_plant_lipase-like"/>
</dbReference>
<keyword evidence="2" id="KW-1133">Transmembrane helix</keyword>
<reference evidence="3 4" key="2">
    <citation type="journal article" date="2018" name="Plant J.">
        <title>The Physcomitrella patens chromosome-scale assembly reveals moss genome structure and evolution.</title>
        <authorList>
            <person name="Lang D."/>
            <person name="Ullrich K.K."/>
            <person name="Murat F."/>
            <person name="Fuchs J."/>
            <person name="Jenkins J."/>
            <person name="Haas F.B."/>
            <person name="Piednoel M."/>
            <person name="Gundlach H."/>
            <person name="Van Bel M."/>
            <person name="Meyberg R."/>
            <person name="Vives C."/>
            <person name="Morata J."/>
            <person name="Symeonidi A."/>
            <person name="Hiss M."/>
            <person name="Muchero W."/>
            <person name="Kamisugi Y."/>
            <person name="Saleh O."/>
            <person name="Blanc G."/>
            <person name="Decker E.L."/>
            <person name="van Gessel N."/>
            <person name="Grimwood J."/>
            <person name="Hayes R.D."/>
            <person name="Graham S.W."/>
            <person name="Gunter L.E."/>
            <person name="McDaniel S.F."/>
            <person name="Hoernstein S.N.W."/>
            <person name="Larsson A."/>
            <person name="Li F.W."/>
            <person name="Perroud P.F."/>
            <person name="Phillips J."/>
            <person name="Ranjan P."/>
            <person name="Rokshar D.S."/>
            <person name="Rothfels C.J."/>
            <person name="Schneider L."/>
            <person name="Shu S."/>
            <person name="Stevenson D.W."/>
            <person name="Thummler F."/>
            <person name="Tillich M."/>
            <person name="Villarreal Aguilar J.C."/>
            <person name="Widiez T."/>
            <person name="Wong G.K."/>
            <person name="Wymore A."/>
            <person name="Zhang Y."/>
            <person name="Zimmer A.D."/>
            <person name="Quatrano R.S."/>
            <person name="Mayer K.F.X."/>
            <person name="Goodstein D."/>
            <person name="Casacuberta J.M."/>
            <person name="Vandepoele K."/>
            <person name="Reski R."/>
            <person name="Cuming A.C."/>
            <person name="Tuskan G.A."/>
            <person name="Maumus F."/>
            <person name="Salse J."/>
            <person name="Schmutz J."/>
            <person name="Rensing S.A."/>
        </authorList>
    </citation>
    <scope>NUCLEOTIDE SEQUENCE [LARGE SCALE GENOMIC DNA]</scope>
    <source>
        <strain evidence="3 4">cv. Gransden 2004</strain>
    </source>
</reference>
<keyword evidence="4" id="KW-1185">Reference proteome</keyword>
<gene>
    <name evidence="3" type="primary">LOC112290373</name>
</gene>
<name>A0A7I4AQ71_PHYPA</name>